<dbReference type="PANTHER" id="PTHR44196">
    <property type="entry name" value="DEHYDROGENASE/REDUCTASE SDR FAMILY MEMBER 7B"/>
    <property type="match status" value="1"/>
</dbReference>
<name>A0A6B3L9J0_9BACT</name>
<dbReference type="InterPro" id="IPR020904">
    <property type="entry name" value="Sc_DH/Rdtase_CS"/>
</dbReference>
<dbReference type="InterPro" id="IPR036291">
    <property type="entry name" value="NAD(P)-bd_dom_sf"/>
</dbReference>
<keyword evidence="5" id="KW-1185">Reference proteome</keyword>
<dbReference type="EMBL" id="CP066776">
    <property type="protein sequence ID" value="QQL46399.1"/>
    <property type="molecule type" value="Genomic_DNA"/>
</dbReference>
<protein>
    <submittedName>
        <fullName evidence="4">SDR family oxidoreductase</fullName>
    </submittedName>
</protein>
<evidence type="ECO:0000256" key="3">
    <source>
        <dbReference type="RuleBase" id="RU000363"/>
    </source>
</evidence>
<dbReference type="InterPro" id="IPR002347">
    <property type="entry name" value="SDR_fam"/>
</dbReference>
<dbReference type="AlphaFoldDB" id="A0A6B3L9J0"/>
<gene>
    <name evidence="4" type="ORF">G3M56_009035</name>
</gene>
<dbReference type="Pfam" id="PF00106">
    <property type="entry name" value="adh_short"/>
    <property type="match status" value="1"/>
</dbReference>
<evidence type="ECO:0000256" key="2">
    <source>
        <dbReference type="ARBA" id="ARBA00023002"/>
    </source>
</evidence>
<dbReference type="PRINTS" id="PR00081">
    <property type="entry name" value="GDHRDH"/>
</dbReference>
<keyword evidence="2" id="KW-0560">Oxidoreductase</keyword>
<evidence type="ECO:0000256" key="1">
    <source>
        <dbReference type="ARBA" id="ARBA00006484"/>
    </source>
</evidence>
<dbReference type="PANTHER" id="PTHR44196:SF2">
    <property type="entry name" value="SHORT-CHAIN DEHYDROGENASE-RELATED"/>
    <property type="match status" value="1"/>
</dbReference>
<dbReference type="CDD" id="cd05233">
    <property type="entry name" value="SDR_c"/>
    <property type="match status" value="1"/>
</dbReference>
<comment type="similarity">
    <text evidence="1 3">Belongs to the short-chain dehydrogenases/reductases (SDR) family.</text>
</comment>
<dbReference type="PIRSF" id="PIRSF000126">
    <property type="entry name" value="11-beta-HSD1"/>
    <property type="match status" value="1"/>
</dbReference>
<dbReference type="GO" id="GO:0016491">
    <property type="term" value="F:oxidoreductase activity"/>
    <property type="evidence" value="ECO:0007669"/>
    <property type="project" value="UniProtKB-KW"/>
</dbReference>
<dbReference type="PRINTS" id="PR00080">
    <property type="entry name" value="SDRFAMILY"/>
</dbReference>
<sequence length="262" mass="28252">MITGASAGLGEEFARQLAVRCGTLVLVARRGERLDQLKAELEEHHLGLRVEPVVTDLSTDEGLTVLLRTLKEKGLFPDLLINNAGLGDYGEFATAEWSRIDAMLQVNIRALTKLCHALAPVMKALGGGSILNVSSLGGDIPIPDFAVYAATKAYVSSFSEALRIELREFNVNVTTLCPGPIETEFGSVARRSAGQETGLPARSWFYVEREQAVHGAIQTMLKGGARHYPGTQVACLAAVLGILPLAAIRLIMGFRPRQVKMV</sequence>
<dbReference type="Gene3D" id="3.40.50.720">
    <property type="entry name" value="NAD(P)-binding Rossmann-like Domain"/>
    <property type="match status" value="1"/>
</dbReference>
<dbReference type="SUPFAM" id="SSF51735">
    <property type="entry name" value="NAD(P)-binding Rossmann-fold domains"/>
    <property type="match status" value="1"/>
</dbReference>
<dbReference type="Proteomes" id="UP000475117">
    <property type="component" value="Chromosome"/>
</dbReference>
<organism evidence="4 5">
    <name type="scientific">Sulfuriroseicoccus oceanibius</name>
    <dbReference type="NCBI Taxonomy" id="2707525"/>
    <lineage>
        <taxon>Bacteria</taxon>
        <taxon>Pseudomonadati</taxon>
        <taxon>Verrucomicrobiota</taxon>
        <taxon>Verrucomicrobiia</taxon>
        <taxon>Verrucomicrobiales</taxon>
        <taxon>Verrucomicrobiaceae</taxon>
        <taxon>Sulfuriroseicoccus</taxon>
    </lineage>
</organism>
<dbReference type="GO" id="GO:0016020">
    <property type="term" value="C:membrane"/>
    <property type="evidence" value="ECO:0007669"/>
    <property type="project" value="TreeGrafter"/>
</dbReference>
<accession>A0A6B3L9J0</accession>
<reference evidence="4 5" key="1">
    <citation type="submission" date="2020-12" db="EMBL/GenBank/DDBJ databases">
        <title>Sulforoseuscoccus oceanibium gen. nov., sp. nov., a representative of the phylum Verrucomicrobia with special cytoplasmic membrane, and proposal of Sulforoseuscoccusaceae fam. nov.</title>
        <authorList>
            <person name="Xi F."/>
        </authorList>
    </citation>
    <scope>NUCLEOTIDE SEQUENCE [LARGE SCALE GENOMIC DNA]</scope>
    <source>
        <strain evidence="4 5">T37</strain>
    </source>
</reference>
<dbReference type="KEGG" id="soa:G3M56_009035"/>
<proteinExistence type="inferred from homology"/>
<evidence type="ECO:0000313" key="4">
    <source>
        <dbReference type="EMBL" id="QQL46399.1"/>
    </source>
</evidence>
<evidence type="ECO:0000313" key="5">
    <source>
        <dbReference type="Proteomes" id="UP000475117"/>
    </source>
</evidence>
<dbReference type="PROSITE" id="PS00061">
    <property type="entry name" value="ADH_SHORT"/>
    <property type="match status" value="1"/>
</dbReference>